<dbReference type="EMBL" id="FPIW01000017">
    <property type="protein sequence ID" value="SFW42320.1"/>
    <property type="molecule type" value="Genomic_DNA"/>
</dbReference>
<reference evidence="3" key="1">
    <citation type="submission" date="2016-11" db="EMBL/GenBank/DDBJ databases">
        <authorList>
            <person name="Jaros S."/>
            <person name="Januszkiewicz K."/>
            <person name="Wedrychowicz H."/>
        </authorList>
    </citation>
    <scope>NUCLEOTIDE SEQUENCE [LARGE SCALE GENOMIC DNA]</scope>
    <source>
        <strain evidence="3">DSM 7057</strain>
    </source>
</reference>
<gene>
    <name evidence="2" type="ORF">SAMN02910291_01245</name>
</gene>
<evidence type="ECO:0000313" key="3">
    <source>
        <dbReference type="Proteomes" id="UP000182680"/>
    </source>
</evidence>
<proteinExistence type="predicted"/>
<dbReference type="RefSeq" id="WP_015939270.1">
    <property type="nucleotide sequence ID" value="NZ_FPIW01000017.1"/>
</dbReference>
<sequence>MNKIFGILALICVLAVAGMAAAATPQAGKPVQDKPEKGADRVTVVSVSVEGTDSIGARLGTSLKERFNKSSLFTLNDDEEKDQPKLYVMLETRAEFPDRPGVGSVYSVCWVFKQGKGYLGYLLARELGTVNYEEVDGLVDRLVERTDGIAAKYSSLWK</sequence>
<protein>
    <submittedName>
        <fullName evidence="2">Uncharacterized protein</fullName>
    </submittedName>
</protein>
<evidence type="ECO:0000256" key="1">
    <source>
        <dbReference type="SAM" id="SignalP"/>
    </source>
</evidence>
<dbReference type="OMA" id="WVYSENE"/>
<accession>A0AA94HSC7</accession>
<comment type="caution">
    <text evidence="2">The sequence shown here is derived from an EMBL/GenBank/DDBJ whole genome shotgun (WGS) entry which is preliminary data.</text>
</comment>
<evidence type="ECO:0000313" key="2">
    <source>
        <dbReference type="EMBL" id="SFW42320.1"/>
    </source>
</evidence>
<dbReference type="AlphaFoldDB" id="A0AA94HSC7"/>
<name>A0AA94HSC7_DESDE</name>
<organism evidence="2 3">
    <name type="scientific">Desulfovibrio desulfuricans</name>
    <dbReference type="NCBI Taxonomy" id="876"/>
    <lineage>
        <taxon>Bacteria</taxon>
        <taxon>Pseudomonadati</taxon>
        <taxon>Thermodesulfobacteriota</taxon>
        <taxon>Desulfovibrionia</taxon>
        <taxon>Desulfovibrionales</taxon>
        <taxon>Desulfovibrionaceae</taxon>
        <taxon>Desulfovibrio</taxon>
    </lineage>
</organism>
<feature type="signal peptide" evidence="1">
    <location>
        <begin position="1"/>
        <end position="22"/>
    </location>
</feature>
<dbReference type="Proteomes" id="UP000182680">
    <property type="component" value="Unassembled WGS sequence"/>
</dbReference>
<keyword evidence="1" id="KW-0732">Signal</keyword>
<feature type="chain" id="PRO_5041634435" evidence="1">
    <location>
        <begin position="23"/>
        <end position="158"/>
    </location>
</feature>